<keyword evidence="2" id="KW-1185">Reference proteome</keyword>
<evidence type="ECO:0000313" key="2">
    <source>
        <dbReference type="Proteomes" id="UP000805193"/>
    </source>
</evidence>
<dbReference type="EMBL" id="JABSTQ010004298">
    <property type="protein sequence ID" value="KAG0442684.1"/>
    <property type="molecule type" value="Genomic_DNA"/>
</dbReference>
<dbReference type="Proteomes" id="UP000805193">
    <property type="component" value="Unassembled WGS sequence"/>
</dbReference>
<name>A0AC60QU80_IXOPE</name>
<reference evidence="1 2" key="1">
    <citation type="journal article" date="2020" name="Cell">
        <title>Large-Scale Comparative Analyses of Tick Genomes Elucidate Their Genetic Diversity and Vector Capacities.</title>
        <authorList>
            <consortium name="Tick Genome and Microbiome Consortium (TIGMIC)"/>
            <person name="Jia N."/>
            <person name="Wang J."/>
            <person name="Shi W."/>
            <person name="Du L."/>
            <person name="Sun Y."/>
            <person name="Zhan W."/>
            <person name="Jiang J.F."/>
            <person name="Wang Q."/>
            <person name="Zhang B."/>
            <person name="Ji P."/>
            <person name="Bell-Sakyi L."/>
            <person name="Cui X.M."/>
            <person name="Yuan T.T."/>
            <person name="Jiang B.G."/>
            <person name="Yang W.F."/>
            <person name="Lam T.T."/>
            <person name="Chang Q.C."/>
            <person name="Ding S.J."/>
            <person name="Wang X.J."/>
            <person name="Zhu J.G."/>
            <person name="Ruan X.D."/>
            <person name="Zhao L."/>
            <person name="Wei J.T."/>
            <person name="Ye R.Z."/>
            <person name="Que T.C."/>
            <person name="Du C.H."/>
            <person name="Zhou Y.H."/>
            <person name="Cheng J.X."/>
            <person name="Dai P.F."/>
            <person name="Guo W.B."/>
            <person name="Han X.H."/>
            <person name="Huang E.J."/>
            <person name="Li L.F."/>
            <person name="Wei W."/>
            <person name="Gao Y.C."/>
            <person name="Liu J.Z."/>
            <person name="Shao H.Z."/>
            <person name="Wang X."/>
            <person name="Wang C.C."/>
            <person name="Yang T.C."/>
            <person name="Huo Q.B."/>
            <person name="Li W."/>
            <person name="Chen H.Y."/>
            <person name="Chen S.E."/>
            <person name="Zhou L.G."/>
            <person name="Ni X.B."/>
            <person name="Tian J.H."/>
            <person name="Sheng Y."/>
            <person name="Liu T."/>
            <person name="Pan Y.S."/>
            <person name="Xia L.Y."/>
            <person name="Li J."/>
            <person name="Zhao F."/>
            <person name="Cao W.C."/>
        </authorList>
    </citation>
    <scope>NUCLEOTIDE SEQUENCE [LARGE SCALE GENOMIC DNA]</scope>
    <source>
        <strain evidence="1">Iper-2018</strain>
    </source>
</reference>
<evidence type="ECO:0000313" key="1">
    <source>
        <dbReference type="EMBL" id="KAG0442684.1"/>
    </source>
</evidence>
<proteinExistence type="predicted"/>
<comment type="caution">
    <text evidence="1">The sequence shown here is derived from an EMBL/GenBank/DDBJ whole genome shotgun (WGS) entry which is preliminary data.</text>
</comment>
<organism evidence="1 2">
    <name type="scientific">Ixodes persulcatus</name>
    <name type="common">Taiga tick</name>
    <dbReference type="NCBI Taxonomy" id="34615"/>
    <lineage>
        <taxon>Eukaryota</taxon>
        <taxon>Metazoa</taxon>
        <taxon>Ecdysozoa</taxon>
        <taxon>Arthropoda</taxon>
        <taxon>Chelicerata</taxon>
        <taxon>Arachnida</taxon>
        <taxon>Acari</taxon>
        <taxon>Parasitiformes</taxon>
        <taxon>Ixodida</taxon>
        <taxon>Ixodoidea</taxon>
        <taxon>Ixodidae</taxon>
        <taxon>Ixodinae</taxon>
        <taxon>Ixodes</taxon>
    </lineage>
</organism>
<protein>
    <submittedName>
        <fullName evidence="1">Uncharacterized protein</fullName>
    </submittedName>
</protein>
<accession>A0AC60QU80</accession>
<gene>
    <name evidence="1" type="ORF">HPB47_015635</name>
</gene>
<sequence>MLQLMLDAQTEKSSSADDHDENEPLIEDRLLIANCFIFLLGGFDTTAVALAYIMHILAKYPEEQDNILREVAEAFPDKKELGYDDLHRLKRLEMVISESLRLYPVIVTFVSRNCQQDITVMGQFIPAGANVTLPVWHLHHSAEHWPDPLKFDPERFSEDKGKPHVGAYLPFGLGPRACIGKRFAMLELKATVCKVLRSFRVVMGQWIKTYGKVFGMYRSESPVLMIGDAEMIKQCFVKEFDAFHDKPGPPVLVEPFKDSLPFLKGNVTLASGILSRWSGYSNECQPMALLSI</sequence>